<sequence length="192" mass="18570">MRRTLTITAPARTVRAAPAVVLVAALVGVLGGCSGGGGGLYGGGGSNPSTDSGTASDDATGDGTGSAPALGTADSSLGTIVVDGQEMTVYYYDKDTKGSGTSACEGECAAAWPAVHAASAEPDVEGVTAEVGTITGVDGELQVTVDGRPVYTYAADTGPGDVTGQGVNGVWHVVAPDGTEVMDAAPAAGSGY</sequence>
<dbReference type="PROSITE" id="PS51257">
    <property type="entry name" value="PROKAR_LIPOPROTEIN"/>
    <property type="match status" value="1"/>
</dbReference>
<name>A0A4Y4E1I3_CELCE</name>
<dbReference type="Pfam" id="PF03640">
    <property type="entry name" value="Lipoprotein_15"/>
    <property type="match status" value="2"/>
</dbReference>
<dbReference type="RefSeq" id="WP_141390960.1">
    <property type="nucleotide sequence ID" value="NZ_BJNZ01000032.1"/>
</dbReference>
<organism evidence="2 3">
    <name type="scientific">Cellulosimicrobium cellulans</name>
    <name type="common">Arthrobacter luteus</name>
    <dbReference type="NCBI Taxonomy" id="1710"/>
    <lineage>
        <taxon>Bacteria</taxon>
        <taxon>Bacillati</taxon>
        <taxon>Actinomycetota</taxon>
        <taxon>Actinomycetes</taxon>
        <taxon>Micrococcales</taxon>
        <taxon>Promicromonosporaceae</taxon>
        <taxon>Cellulosimicrobium</taxon>
    </lineage>
</organism>
<reference evidence="2 3" key="1">
    <citation type="submission" date="2019-06" db="EMBL/GenBank/DDBJ databases">
        <title>Whole genome shotgun sequence of Cellulosimicrobium cellulans NBRC 15516.</title>
        <authorList>
            <person name="Hosoyama A."/>
            <person name="Uohara A."/>
            <person name="Ohji S."/>
            <person name="Ichikawa N."/>
        </authorList>
    </citation>
    <scope>NUCLEOTIDE SEQUENCE [LARGE SCALE GENOMIC DNA]</scope>
    <source>
        <strain evidence="2 3">NBRC 15516</strain>
    </source>
</reference>
<dbReference type="PANTHER" id="PTHR39335">
    <property type="entry name" value="BLL4220 PROTEIN"/>
    <property type="match status" value="1"/>
</dbReference>
<evidence type="ECO:0000313" key="3">
    <source>
        <dbReference type="Proteomes" id="UP000316659"/>
    </source>
</evidence>
<proteinExistence type="predicted"/>
<dbReference type="EMBL" id="BJNZ01000032">
    <property type="protein sequence ID" value="GED11549.1"/>
    <property type="molecule type" value="Genomic_DNA"/>
</dbReference>
<dbReference type="PANTHER" id="PTHR39335:SF1">
    <property type="entry name" value="BLL4220 PROTEIN"/>
    <property type="match status" value="1"/>
</dbReference>
<gene>
    <name evidence="2" type="ORF">CCE02nite_35480</name>
</gene>
<accession>A0A4Y4E1I3</accession>
<evidence type="ECO:0000256" key="1">
    <source>
        <dbReference type="SAM" id="MobiDB-lite"/>
    </source>
</evidence>
<dbReference type="AlphaFoldDB" id="A0A4Y4E1I3"/>
<evidence type="ECO:0000313" key="2">
    <source>
        <dbReference type="EMBL" id="GED11549.1"/>
    </source>
</evidence>
<protein>
    <recommendedName>
        <fullName evidence="4">Lipoprotein</fullName>
    </recommendedName>
</protein>
<feature type="compositionally biased region" description="Polar residues" evidence="1">
    <location>
        <begin position="47"/>
        <end position="57"/>
    </location>
</feature>
<feature type="region of interest" description="Disordered" evidence="1">
    <location>
        <begin position="44"/>
        <end position="72"/>
    </location>
</feature>
<dbReference type="InterPro" id="IPR005297">
    <property type="entry name" value="Lipoprotein_repeat"/>
</dbReference>
<comment type="caution">
    <text evidence="2">The sequence shown here is derived from an EMBL/GenBank/DDBJ whole genome shotgun (WGS) entry which is preliminary data.</text>
</comment>
<dbReference type="Proteomes" id="UP000316659">
    <property type="component" value="Unassembled WGS sequence"/>
</dbReference>
<dbReference type="GO" id="GO:0043448">
    <property type="term" value="P:alkane catabolic process"/>
    <property type="evidence" value="ECO:0007669"/>
    <property type="project" value="TreeGrafter"/>
</dbReference>
<evidence type="ECO:0008006" key="4">
    <source>
        <dbReference type="Google" id="ProtNLM"/>
    </source>
</evidence>